<sequence>MAEHLLDEVAEHLPGSRLALLAGTGDAPAVVLALVGAEQAPWPDPRTDDSPLGQVWRGATATTGTWATPAGSRSMVVVPLEGDEGRCAVLVADRDAAVPFDVADLAFVAGATQRLTPALAHALEVAALAEREAHDERVRLAQELHDGLAQELVALGYRIDFTRRQVDRSDPALAAPLNEARDELSRILADLRLKMADLQASVDPDGGLAPALRGRLEQFAEITGLEVQVDVDDDGLALPPAVQDQLFRFVLDLLADARHARGATRLELALKVGAPRVRLRFTHDGESSLPSRDFSGHPLVQLGAVVFIGDASRPGVELTLEMSPADSGTTDRRRSERIPLRS</sequence>
<dbReference type="GO" id="GO:0005524">
    <property type="term" value="F:ATP binding"/>
    <property type="evidence" value="ECO:0007669"/>
    <property type="project" value="UniProtKB-KW"/>
</dbReference>
<dbReference type="SUPFAM" id="SSF55781">
    <property type="entry name" value="GAF domain-like"/>
    <property type="match status" value="1"/>
</dbReference>
<evidence type="ECO:0000256" key="4">
    <source>
        <dbReference type="ARBA" id="ARBA00022679"/>
    </source>
</evidence>
<dbReference type="PANTHER" id="PTHR24421:SF10">
    <property type="entry name" value="NITRATE_NITRITE SENSOR PROTEIN NARQ"/>
    <property type="match status" value="1"/>
</dbReference>
<dbReference type="Gene3D" id="1.20.5.1930">
    <property type="match status" value="1"/>
</dbReference>
<accession>A0A542ZGG2</accession>
<evidence type="ECO:0000313" key="12">
    <source>
        <dbReference type="Proteomes" id="UP000319514"/>
    </source>
</evidence>
<keyword evidence="7" id="KW-0067">ATP-binding</keyword>
<evidence type="ECO:0000256" key="7">
    <source>
        <dbReference type="ARBA" id="ARBA00022840"/>
    </source>
</evidence>
<evidence type="ECO:0000256" key="3">
    <source>
        <dbReference type="ARBA" id="ARBA00022553"/>
    </source>
</evidence>
<dbReference type="EMBL" id="VFOQ01000001">
    <property type="protein sequence ID" value="TQL59433.1"/>
    <property type="molecule type" value="Genomic_DNA"/>
</dbReference>
<dbReference type="Pfam" id="PF07730">
    <property type="entry name" value="HisKA_3"/>
    <property type="match status" value="1"/>
</dbReference>
<dbReference type="Gene3D" id="3.30.565.10">
    <property type="entry name" value="Histidine kinase-like ATPase, C-terminal domain"/>
    <property type="match status" value="1"/>
</dbReference>
<feature type="compositionally biased region" description="Basic and acidic residues" evidence="9">
    <location>
        <begin position="329"/>
        <end position="342"/>
    </location>
</feature>
<dbReference type="GO" id="GO:0046983">
    <property type="term" value="F:protein dimerization activity"/>
    <property type="evidence" value="ECO:0007669"/>
    <property type="project" value="InterPro"/>
</dbReference>
<reference evidence="11 12" key="1">
    <citation type="submission" date="2019-06" db="EMBL/GenBank/DDBJ databases">
        <title>Sequencing the genomes of 1000 actinobacteria strains.</title>
        <authorList>
            <person name="Klenk H.-P."/>
        </authorList>
    </citation>
    <scope>NUCLEOTIDE SEQUENCE [LARGE SCALE GENOMIC DNA]</scope>
    <source>
        <strain evidence="11 12">DSM 18082</strain>
    </source>
</reference>
<evidence type="ECO:0000256" key="2">
    <source>
        <dbReference type="ARBA" id="ARBA00012438"/>
    </source>
</evidence>
<evidence type="ECO:0000256" key="8">
    <source>
        <dbReference type="ARBA" id="ARBA00023012"/>
    </source>
</evidence>
<dbReference type="RefSeq" id="WP_141787455.1">
    <property type="nucleotide sequence ID" value="NZ_BAAAKX010000013.1"/>
</dbReference>
<proteinExistence type="predicted"/>
<comment type="caution">
    <text evidence="11">The sequence shown here is derived from an EMBL/GenBank/DDBJ whole genome shotgun (WGS) entry which is preliminary data.</text>
</comment>
<evidence type="ECO:0000259" key="10">
    <source>
        <dbReference type="Pfam" id="PF07730"/>
    </source>
</evidence>
<dbReference type="InterPro" id="IPR011712">
    <property type="entry name" value="Sig_transdc_His_kin_sub3_dim/P"/>
</dbReference>
<keyword evidence="5" id="KW-0547">Nucleotide-binding</keyword>
<dbReference type="Proteomes" id="UP000319514">
    <property type="component" value="Unassembled WGS sequence"/>
</dbReference>
<name>A0A542ZGG2_9MICO</name>
<protein>
    <recommendedName>
        <fullName evidence="2">histidine kinase</fullName>
        <ecNumber evidence="2">2.7.13.3</ecNumber>
    </recommendedName>
</protein>
<evidence type="ECO:0000313" key="11">
    <source>
        <dbReference type="EMBL" id="TQL59433.1"/>
    </source>
</evidence>
<keyword evidence="6 11" id="KW-0418">Kinase</keyword>
<organism evidence="11 12">
    <name type="scientific">Oryzihumus leptocrescens</name>
    <dbReference type="NCBI Taxonomy" id="297536"/>
    <lineage>
        <taxon>Bacteria</taxon>
        <taxon>Bacillati</taxon>
        <taxon>Actinomycetota</taxon>
        <taxon>Actinomycetes</taxon>
        <taxon>Micrococcales</taxon>
        <taxon>Intrasporangiaceae</taxon>
        <taxon>Oryzihumus</taxon>
    </lineage>
</organism>
<feature type="region of interest" description="Disordered" evidence="9">
    <location>
        <begin position="319"/>
        <end position="342"/>
    </location>
</feature>
<keyword evidence="8" id="KW-0902">Two-component regulatory system</keyword>
<comment type="catalytic activity">
    <reaction evidence="1">
        <text>ATP + protein L-histidine = ADP + protein N-phospho-L-histidine.</text>
        <dbReference type="EC" id="2.7.13.3"/>
    </reaction>
</comment>
<keyword evidence="4" id="KW-0808">Transferase</keyword>
<keyword evidence="3" id="KW-0597">Phosphoprotein</keyword>
<dbReference type="InterPro" id="IPR050482">
    <property type="entry name" value="Sensor_HK_TwoCompSys"/>
</dbReference>
<dbReference type="InterPro" id="IPR036890">
    <property type="entry name" value="HATPase_C_sf"/>
</dbReference>
<keyword evidence="12" id="KW-1185">Reference proteome</keyword>
<evidence type="ECO:0000256" key="6">
    <source>
        <dbReference type="ARBA" id="ARBA00022777"/>
    </source>
</evidence>
<dbReference type="AlphaFoldDB" id="A0A542ZGG2"/>
<evidence type="ECO:0000256" key="1">
    <source>
        <dbReference type="ARBA" id="ARBA00000085"/>
    </source>
</evidence>
<dbReference type="PANTHER" id="PTHR24421">
    <property type="entry name" value="NITRATE/NITRITE SENSOR PROTEIN NARX-RELATED"/>
    <property type="match status" value="1"/>
</dbReference>
<dbReference type="EC" id="2.7.13.3" evidence="2"/>
<evidence type="ECO:0000256" key="9">
    <source>
        <dbReference type="SAM" id="MobiDB-lite"/>
    </source>
</evidence>
<dbReference type="GO" id="GO:0016020">
    <property type="term" value="C:membrane"/>
    <property type="evidence" value="ECO:0007669"/>
    <property type="project" value="InterPro"/>
</dbReference>
<evidence type="ECO:0000256" key="5">
    <source>
        <dbReference type="ARBA" id="ARBA00022741"/>
    </source>
</evidence>
<dbReference type="GO" id="GO:0000155">
    <property type="term" value="F:phosphorelay sensor kinase activity"/>
    <property type="evidence" value="ECO:0007669"/>
    <property type="project" value="InterPro"/>
</dbReference>
<feature type="domain" description="Signal transduction histidine kinase subgroup 3 dimerisation and phosphoacceptor" evidence="10">
    <location>
        <begin position="136"/>
        <end position="199"/>
    </location>
</feature>
<gene>
    <name evidence="11" type="ORF">FB474_0787</name>
</gene>
<dbReference type="OrthoDB" id="9764154at2"/>